<dbReference type="InterPro" id="IPR036259">
    <property type="entry name" value="MFS_trans_sf"/>
</dbReference>
<comment type="caution">
    <text evidence="8">The sequence shown here is derived from an EMBL/GenBank/DDBJ whole genome shotgun (WGS) entry which is preliminary data.</text>
</comment>
<feature type="transmembrane region" description="Helical" evidence="7">
    <location>
        <begin position="329"/>
        <end position="348"/>
    </location>
</feature>
<dbReference type="EMBL" id="JBCAWK010000008">
    <property type="protein sequence ID" value="KAK8850770.1"/>
    <property type="molecule type" value="Genomic_DNA"/>
</dbReference>
<evidence type="ECO:0000256" key="5">
    <source>
        <dbReference type="ARBA" id="ARBA00023136"/>
    </source>
</evidence>
<dbReference type="PANTHER" id="PTHR43791">
    <property type="entry name" value="PERMEASE-RELATED"/>
    <property type="match status" value="1"/>
</dbReference>
<dbReference type="KEGG" id="kne:92181948"/>
<evidence type="ECO:0000313" key="8">
    <source>
        <dbReference type="EMBL" id="KAK8850770.1"/>
    </source>
</evidence>
<reference evidence="8 9" key="1">
    <citation type="journal article" date="2024" name="bioRxiv">
        <title>Comparative genomics of Cryptococcus and Kwoniella reveals pathogenesis evolution and contrasting karyotype dynamics via intercentromeric recombination or chromosome fusion.</title>
        <authorList>
            <person name="Coelho M.A."/>
            <person name="David-Palma M."/>
            <person name="Shea T."/>
            <person name="Bowers K."/>
            <person name="McGinley-Smith S."/>
            <person name="Mohammad A.W."/>
            <person name="Gnirke A."/>
            <person name="Yurkov A.M."/>
            <person name="Nowrousian M."/>
            <person name="Sun S."/>
            <person name="Cuomo C.A."/>
            <person name="Heitman J."/>
        </authorList>
    </citation>
    <scope>NUCLEOTIDE SEQUENCE [LARGE SCALE GENOMIC DNA]</scope>
    <source>
        <strain evidence="8 9">CBS 13917</strain>
    </source>
</reference>
<comment type="similarity">
    <text evidence="6">Belongs to the major facilitator superfamily. Allantoate permease family.</text>
</comment>
<dbReference type="SUPFAM" id="SSF103473">
    <property type="entry name" value="MFS general substrate transporter"/>
    <property type="match status" value="1"/>
</dbReference>
<evidence type="ECO:0000256" key="3">
    <source>
        <dbReference type="ARBA" id="ARBA00022692"/>
    </source>
</evidence>
<keyword evidence="3 7" id="KW-0812">Transmembrane</keyword>
<dbReference type="GO" id="GO:0016020">
    <property type="term" value="C:membrane"/>
    <property type="evidence" value="ECO:0007669"/>
    <property type="project" value="UniProtKB-SubCell"/>
</dbReference>
<dbReference type="GeneID" id="92181948"/>
<comment type="subcellular location">
    <subcellularLocation>
        <location evidence="1">Membrane</location>
        <topology evidence="1">Multi-pass membrane protein</topology>
    </subcellularLocation>
</comment>
<name>A0AAW0YVP9_9TREE</name>
<keyword evidence="9" id="KW-1185">Reference proteome</keyword>
<feature type="transmembrane region" description="Helical" evidence="7">
    <location>
        <begin position="221"/>
        <end position="243"/>
    </location>
</feature>
<feature type="transmembrane region" description="Helical" evidence="7">
    <location>
        <begin position="452"/>
        <end position="470"/>
    </location>
</feature>
<feature type="transmembrane region" description="Helical" evidence="7">
    <location>
        <begin position="293"/>
        <end position="313"/>
    </location>
</feature>
<evidence type="ECO:0000313" key="9">
    <source>
        <dbReference type="Proteomes" id="UP001388673"/>
    </source>
</evidence>
<evidence type="ECO:0000256" key="4">
    <source>
        <dbReference type="ARBA" id="ARBA00022989"/>
    </source>
</evidence>
<keyword evidence="4 7" id="KW-1133">Transmembrane helix</keyword>
<dbReference type="RefSeq" id="XP_066802201.1">
    <property type="nucleotide sequence ID" value="XM_066947787.1"/>
</dbReference>
<dbReference type="GO" id="GO:0022857">
    <property type="term" value="F:transmembrane transporter activity"/>
    <property type="evidence" value="ECO:0007669"/>
    <property type="project" value="InterPro"/>
</dbReference>
<dbReference type="AlphaFoldDB" id="A0AAW0YVP9"/>
<evidence type="ECO:0000256" key="1">
    <source>
        <dbReference type="ARBA" id="ARBA00004141"/>
    </source>
</evidence>
<protein>
    <recommendedName>
        <fullName evidence="10">Pantothenate transporter</fullName>
    </recommendedName>
</protein>
<evidence type="ECO:0000256" key="7">
    <source>
        <dbReference type="SAM" id="Phobius"/>
    </source>
</evidence>
<organism evidence="8 9">
    <name type="scientific">Kwoniella newhampshirensis</name>
    <dbReference type="NCBI Taxonomy" id="1651941"/>
    <lineage>
        <taxon>Eukaryota</taxon>
        <taxon>Fungi</taxon>
        <taxon>Dikarya</taxon>
        <taxon>Basidiomycota</taxon>
        <taxon>Agaricomycotina</taxon>
        <taxon>Tremellomycetes</taxon>
        <taxon>Tremellales</taxon>
        <taxon>Cryptococcaceae</taxon>
        <taxon>Kwoniella</taxon>
    </lineage>
</organism>
<dbReference type="InterPro" id="IPR011701">
    <property type="entry name" value="MFS"/>
</dbReference>
<accession>A0AAW0YVP9</accession>
<evidence type="ECO:0000256" key="6">
    <source>
        <dbReference type="ARBA" id="ARBA00037968"/>
    </source>
</evidence>
<feature type="transmembrane region" description="Helical" evidence="7">
    <location>
        <begin position="153"/>
        <end position="175"/>
    </location>
</feature>
<evidence type="ECO:0000256" key="2">
    <source>
        <dbReference type="ARBA" id="ARBA00022448"/>
    </source>
</evidence>
<sequence>MGNDELHTLENNPRPTDHEALLAGPSKKGAWQKFAAFVWDKDYYDKSDAERSLVHKLDCSILTCLAFGYLMKYIDQTNLSNAYVSGMRADLHIKGNEYTYMTVIYNAVYCAMQIPSNLLALKIRPSYMLAACEIGWMTFTFAQAGAKTVNQMYVFRFFIALFESPFQVATIHLMGSWYTKNELAKRISVWFVAGTAGQAFSGFLQAAIFKNMDGLAGLAGWRWLYIICGIMTLPGGIAILMVLPDYPENTKVWFLTEADKQLAKARCAMAGTVASTGIINLSTFKRIFSRWHIWVLGPTYIVYAWSVQSYSYFNTYLLLEGYTVTLRNILPSVAFIIGIPVSMFWGYLSDRTGSRLGLTLGPQLWGLVPTGILCFFPANKAVRLFAFMVDETYFVTHIYFTWVNEICKADAEERAFLIAACNTLFYAFNAWLPTVVFLQTDGPRWKKGFPTLFGANIISCCCMVAIYFLYERQKKQLAAQGEVEPEVEEINHSSTLEEKE</sequence>
<dbReference type="Pfam" id="PF07690">
    <property type="entry name" value="MFS_1"/>
    <property type="match status" value="1"/>
</dbReference>
<dbReference type="Proteomes" id="UP001388673">
    <property type="component" value="Unassembled WGS sequence"/>
</dbReference>
<keyword evidence="5 7" id="KW-0472">Membrane</keyword>
<evidence type="ECO:0008006" key="10">
    <source>
        <dbReference type="Google" id="ProtNLM"/>
    </source>
</evidence>
<feature type="transmembrane region" description="Helical" evidence="7">
    <location>
        <begin position="384"/>
        <end position="403"/>
    </location>
</feature>
<dbReference type="Gene3D" id="1.20.1250.20">
    <property type="entry name" value="MFS general substrate transporter like domains"/>
    <property type="match status" value="2"/>
</dbReference>
<gene>
    <name evidence="8" type="ORF">IAR55_004690</name>
</gene>
<dbReference type="FunFam" id="1.20.1250.20:FF:000065">
    <property type="entry name" value="Putative MFS pantothenate transporter"/>
    <property type="match status" value="1"/>
</dbReference>
<proteinExistence type="inferred from homology"/>
<feature type="transmembrane region" description="Helical" evidence="7">
    <location>
        <begin position="187"/>
        <end position="209"/>
    </location>
</feature>
<dbReference type="PANTHER" id="PTHR43791:SF39">
    <property type="entry name" value="TRANSPORTER LIZ1_SEO1, PUTATIVE (AFU_ORTHOLOGUE AFUA_3G00980)-RELATED"/>
    <property type="match status" value="1"/>
</dbReference>
<keyword evidence="2" id="KW-0813">Transport</keyword>
<feature type="transmembrane region" description="Helical" evidence="7">
    <location>
        <begin position="415"/>
        <end position="432"/>
    </location>
</feature>